<keyword evidence="4" id="KW-1134">Transmembrane beta strand</keyword>
<feature type="region of interest" description="Disordered" evidence="11">
    <location>
        <begin position="81"/>
        <end position="100"/>
    </location>
</feature>
<dbReference type="InterPro" id="IPR050810">
    <property type="entry name" value="Bact_Secretion_Sys_Channel"/>
</dbReference>
<evidence type="ECO:0000256" key="1">
    <source>
        <dbReference type="ARBA" id="ARBA00004442"/>
    </source>
</evidence>
<keyword evidence="7" id="KW-0653">Protein transport</keyword>
<feature type="compositionally biased region" description="Basic and acidic residues" evidence="11">
    <location>
        <begin position="81"/>
        <end position="91"/>
    </location>
</feature>
<evidence type="ECO:0000259" key="12">
    <source>
        <dbReference type="Pfam" id="PF00263"/>
    </source>
</evidence>
<evidence type="ECO:0000313" key="16">
    <source>
        <dbReference type="Proteomes" id="UP001296776"/>
    </source>
</evidence>
<protein>
    <submittedName>
        <fullName evidence="15">Type II secretion system protein GspD</fullName>
    </submittedName>
</protein>
<keyword evidence="9" id="KW-0998">Cell outer membrane</keyword>
<feature type="domain" description="GspD-like N0" evidence="14">
    <location>
        <begin position="124"/>
        <end position="190"/>
    </location>
</feature>
<evidence type="ECO:0000256" key="9">
    <source>
        <dbReference type="ARBA" id="ARBA00023237"/>
    </source>
</evidence>
<evidence type="ECO:0000256" key="7">
    <source>
        <dbReference type="ARBA" id="ARBA00022927"/>
    </source>
</evidence>
<dbReference type="Gene3D" id="3.55.50.30">
    <property type="match status" value="1"/>
</dbReference>
<dbReference type="Pfam" id="PF03958">
    <property type="entry name" value="Secretin_N"/>
    <property type="match status" value="3"/>
</dbReference>
<gene>
    <name evidence="15" type="primary">gspD</name>
    <name evidence="15" type="ORF">CKO40_13665</name>
</gene>
<evidence type="ECO:0000256" key="11">
    <source>
        <dbReference type="SAM" id="MobiDB-lite"/>
    </source>
</evidence>
<dbReference type="Pfam" id="PF21305">
    <property type="entry name" value="type_II_gspD_N0"/>
    <property type="match status" value="1"/>
</dbReference>
<feature type="domain" description="NolW-like" evidence="13">
    <location>
        <begin position="290"/>
        <end position="355"/>
    </location>
</feature>
<dbReference type="PANTHER" id="PTHR30332">
    <property type="entry name" value="PROBABLE GENERAL SECRETION PATHWAY PROTEIN D"/>
    <property type="match status" value="1"/>
</dbReference>
<dbReference type="InterPro" id="IPR005644">
    <property type="entry name" value="NolW-like"/>
</dbReference>
<feature type="domain" description="NolW-like" evidence="13">
    <location>
        <begin position="222"/>
        <end position="282"/>
    </location>
</feature>
<feature type="domain" description="NolW-like" evidence="13">
    <location>
        <begin position="366"/>
        <end position="476"/>
    </location>
</feature>
<dbReference type="RefSeq" id="WP_200346819.1">
    <property type="nucleotide sequence ID" value="NZ_NRSJ01000024.1"/>
</dbReference>
<evidence type="ECO:0000256" key="5">
    <source>
        <dbReference type="ARBA" id="ARBA00022692"/>
    </source>
</evidence>
<name>A0AAJ0U5D2_9GAMM</name>
<keyword evidence="5" id="KW-0812">Transmembrane</keyword>
<dbReference type="InterPro" id="IPR004846">
    <property type="entry name" value="T2SS/T3SS_dom"/>
</dbReference>
<comment type="similarity">
    <text evidence="2">Belongs to the bacterial secretin family. GSP D subfamily.</text>
</comment>
<evidence type="ECO:0000256" key="4">
    <source>
        <dbReference type="ARBA" id="ARBA00022452"/>
    </source>
</evidence>
<proteinExistence type="inferred from homology"/>
<dbReference type="InterPro" id="IPR013356">
    <property type="entry name" value="T2SS_GspD"/>
</dbReference>
<dbReference type="Gene3D" id="3.30.1370.120">
    <property type="match status" value="3"/>
</dbReference>
<evidence type="ECO:0000256" key="8">
    <source>
        <dbReference type="ARBA" id="ARBA00023136"/>
    </source>
</evidence>
<comment type="caution">
    <text evidence="15">The sequence shown here is derived from an EMBL/GenBank/DDBJ whole genome shotgun (WGS) entry which is preliminary data.</text>
</comment>
<dbReference type="InterPro" id="IPR038591">
    <property type="entry name" value="NolW-like_sf"/>
</dbReference>
<dbReference type="AlphaFoldDB" id="A0AAJ0U5D2"/>
<keyword evidence="3 10" id="KW-0813">Transport</keyword>
<dbReference type="InterPro" id="IPR049371">
    <property type="entry name" value="GspD-like_N0"/>
</dbReference>
<evidence type="ECO:0000259" key="13">
    <source>
        <dbReference type="Pfam" id="PF03958"/>
    </source>
</evidence>
<evidence type="ECO:0000256" key="6">
    <source>
        <dbReference type="ARBA" id="ARBA00022729"/>
    </source>
</evidence>
<dbReference type="InterPro" id="IPR001775">
    <property type="entry name" value="GspD/PilQ"/>
</dbReference>
<dbReference type="GO" id="GO:0015627">
    <property type="term" value="C:type II protein secretion system complex"/>
    <property type="evidence" value="ECO:0007669"/>
    <property type="project" value="InterPro"/>
</dbReference>
<evidence type="ECO:0000256" key="10">
    <source>
        <dbReference type="RuleBase" id="RU004004"/>
    </source>
</evidence>
<keyword evidence="8" id="KW-0472">Membrane</keyword>
<evidence type="ECO:0000313" key="15">
    <source>
        <dbReference type="EMBL" id="MBK1705571.1"/>
    </source>
</evidence>
<sequence length="738" mass="79593">MIDNQRFSARLQYHWPGALASARPRASAARRLLLVLVLCLLQLGCSSLVWDPTEKVGSAEGHRLADGSDSEPFRSFREDRGIQLEDDRVGEPEDSIQTGTGTFVRPVRAPRSSAPDIQGADVTLNFDNTDIREVVKIILGDVLELNYTLHPAVQGTASLTTASPISRDLLLPTLETLLRMNNAALVRRGGNYEVVPIANAVQGRVVPQLGSSERALPEGYAVQVVPLEYVGAEEIANILEPLAPEGSIVRVDTLRNLIVVAGTGPEMTTMLDTIQMFDVDWMAGLSVGFFSLEYAKVGDVVTQLETLLADESVDAAKGLFRFIPVETANALLVVSPQPSYLARMEDWIKRLDLAEASGDAARRLYVYRVRHGDAENLADILTKLFSDEGGARSRRSIGGVAPGLNQAAIGGAEGEAGTAGGQSSARSRGATASSLTLSSEVSIVADNTNNSLLVRSSPRDYKRILSALKELDIVPLQVLVEATIVEIQLTGSLRYGVQWRFKGPAVDDYQSRQSLIATDDSNVPVPNFQGFNWSVVLRPSEIRATLSALAEDNLVNVLSSPSVMVMDNQEANIQVGDEVPVPTTQQQGTAVTDRIINQIEYRKTGVQLSVTPRVTPGGLVQMQIDQEVSSVIPDAASIETNNAPSFRTRNITSNVAVRSGQAVVLGGLIEDESSGGKSGVPGLYRAPIIGPLFGQTSRDARRTELVVVLTPRVIAGDSDIDAVTRDFRRKVKNLDPRF</sequence>
<reference evidence="15" key="2">
    <citation type="journal article" date="2020" name="Microorganisms">
        <title>Osmotic Adaptation and Compatible Solute Biosynthesis of Phototrophic Bacteria as Revealed from Genome Analyses.</title>
        <authorList>
            <person name="Imhoff J.F."/>
            <person name="Rahn T."/>
            <person name="Kunzel S."/>
            <person name="Keller A."/>
            <person name="Neulinger S.C."/>
        </authorList>
    </citation>
    <scope>NUCLEOTIDE SEQUENCE</scope>
    <source>
        <strain evidence="15">DSM 11080</strain>
    </source>
</reference>
<dbReference type="GO" id="GO:0009279">
    <property type="term" value="C:cell outer membrane"/>
    <property type="evidence" value="ECO:0007669"/>
    <property type="project" value="UniProtKB-SubCell"/>
</dbReference>
<dbReference type="NCBIfam" id="TIGR02517">
    <property type="entry name" value="type_II_gspD"/>
    <property type="match status" value="1"/>
</dbReference>
<dbReference type="Pfam" id="PF00263">
    <property type="entry name" value="Secretin"/>
    <property type="match status" value="1"/>
</dbReference>
<dbReference type="Proteomes" id="UP001296776">
    <property type="component" value="Unassembled WGS sequence"/>
</dbReference>
<dbReference type="GO" id="GO:0015628">
    <property type="term" value="P:protein secretion by the type II secretion system"/>
    <property type="evidence" value="ECO:0007669"/>
    <property type="project" value="InterPro"/>
</dbReference>
<dbReference type="EMBL" id="NRSJ01000024">
    <property type="protein sequence ID" value="MBK1705571.1"/>
    <property type="molecule type" value="Genomic_DNA"/>
</dbReference>
<organism evidence="15 16">
    <name type="scientific">Halochromatium glycolicum</name>
    <dbReference type="NCBI Taxonomy" id="85075"/>
    <lineage>
        <taxon>Bacteria</taxon>
        <taxon>Pseudomonadati</taxon>
        <taxon>Pseudomonadota</taxon>
        <taxon>Gammaproteobacteria</taxon>
        <taxon>Chromatiales</taxon>
        <taxon>Chromatiaceae</taxon>
        <taxon>Halochromatium</taxon>
    </lineage>
</organism>
<keyword evidence="16" id="KW-1185">Reference proteome</keyword>
<evidence type="ECO:0000256" key="3">
    <source>
        <dbReference type="ARBA" id="ARBA00022448"/>
    </source>
</evidence>
<keyword evidence="6" id="KW-0732">Signal</keyword>
<reference evidence="15" key="1">
    <citation type="submission" date="2017-08" db="EMBL/GenBank/DDBJ databases">
        <authorList>
            <person name="Imhoff J.F."/>
            <person name="Rahn T."/>
            <person name="Kuenzel S."/>
            <person name="Neulinger S.C."/>
        </authorList>
    </citation>
    <scope>NUCLEOTIDE SEQUENCE</scope>
    <source>
        <strain evidence="15">DSM 11080</strain>
    </source>
</reference>
<evidence type="ECO:0000256" key="2">
    <source>
        <dbReference type="ARBA" id="ARBA00006980"/>
    </source>
</evidence>
<evidence type="ECO:0000259" key="14">
    <source>
        <dbReference type="Pfam" id="PF21305"/>
    </source>
</evidence>
<dbReference type="PANTHER" id="PTHR30332:SF25">
    <property type="entry name" value="SECRETIN XPSD"/>
    <property type="match status" value="1"/>
</dbReference>
<dbReference type="PRINTS" id="PR00811">
    <property type="entry name" value="BCTERIALGSPD"/>
</dbReference>
<accession>A0AAJ0U5D2</accession>
<comment type="subcellular location">
    <subcellularLocation>
        <location evidence="1 10">Cell outer membrane</location>
    </subcellularLocation>
</comment>
<feature type="domain" description="Type II/III secretion system secretin-like" evidence="12">
    <location>
        <begin position="548"/>
        <end position="714"/>
    </location>
</feature>